<evidence type="ECO:0000313" key="1">
    <source>
        <dbReference type="EMBL" id="MDL5033322.1"/>
    </source>
</evidence>
<reference evidence="1 2" key="1">
    <citation type="submission" date="2023-06" db="EMBL/GenBank/DDBJ databases">
        <title>Pelomonas sp. APW6 16S ribosomal RNA gene genome sequencing and assembly.</title>
        <authorList>
            <person name="Woo H."/>
        </authorList>
    </citation>
    <scope>NUCLEOTIDE SEQUENCE [LARGE SCALE GENOMIC DNA]</scope>
    <source>
        <strain evidence="1 2">APW6</strain>
    </source>
</reference>
<evidence type="ECO:0000313" key="2">
    <source>
        <dbReference type="Proteomes" id="UP001238603"/>
    </source>
</evidence>
<comment type="caution">
    <text evidence="1">The sequence shown here is derived from an EMBL/GenBank/DDBJ whole genome shotgun (WGS) entry which is preliminary data.</text>
</comment>
<accession>A0ABT7LKC3</accession>
<protein>
    <submittedName>
        <fullName evidence="1">AlpA family phage regulatory protein</fullName>
    </submittedName>
</protein>
<proteinExistence type="predicted"/>
<dbReference type="Pfam" id="PF05930">
    <property type="entry name" value="Phage_AlpA"/>
    <property type="match status" value="1"/>
</dbReference>
<keyword evidence="2" id="KW-1185">Reference proteome</keyword>
<name>A0ABT7LKC3_9BURK</name>
<dbReference type="Proteomes" id="UP001238603">
    <property type="component" value="Unassembled WGS sequence"/>
</dbReference>
<sequence>MKTQATTFPTLVLRKRDVCDRLGISPAHLDRLRAAGQFITPIRLGVQAIGFLAADVDAWLASRPRVEQ</sequence>
<dbReference type="EMBL" id="JASVDS010000004">
    <property type="protein sequence ID" value="MDL5033322.1"/>
    <property type="molecule type" value="Genomic_DNA"/>
</dbReference>
<dbReference type="InterPro" id="IPR010260">
    <property type="entry name" value="AlpA"/>
</dbReference>
<dbReference type="RefSeq" id="WP_285983407.1">
    <property type="nucleotide sequence ID" value="NZ_JASVDS010000004.1"/>
</dbReference>
<organism evidence="1 2">
    <name type="scientific">Roseateles subflavus</name>
    <dbReference type="NCBI Taxonomy" id="3053353"/>
    <lineage>
        <taxon>Bacteria</taxon>
        <taxon>Pseudomonadati</taxon>
        <taxon>Pseudomonadota</taxon>
        <taxon>Betaproteobacteria</taxon>
        <taxon>Burkholderiales</taxon>
        <taxon>Sphaerotilaceae</taxon>
        <taxon>Roseateles</taxon>
    </lineage>
</organism>
<gene>
    <name evidence="1" type="ORF">QRD43_15510</name>
</gene>